<protein>
    <submittedName>
        <fullName evidence="2">Uncharacterized protein</fullName>
    </submittedName>
</protein>
<dbReference type="EMBL" id="AJIL01000002">
    <property type="protein sequence ID" value="KNF06783.1"/>
    <property type="molecule type" value="Genomic_DNA"/>
</dbReference>
<evidence type="ECO:0000256" key="1">
    <source>
        <dbReference type="SAM" id="MobiDB-lite"/>
    </source>
</evidence>
<reference evidence="3" key="1">
    <citation type="submission" date="2014-03" db="EMBL/GenBank/DDBJ databases">
        <title>The Genome Sequence of Puccinia striiformis f. sp. tritici PST-78.</title>
        <authorList>
            <consortium name="The Broad Institute Genome Sequencing Platform"/>
            <person name="Cuomo C."/>
            <person name="Hulbert S."/>
            <person name="Chen X."/>
            <person name="Walker B."/>
            <person name="Young S.K."/>
            <person name="Zeng Q."/>
            <person name="Gargeya S."/>
            <person name="Fitzgerald M."/>
            <person name="Haas B."/>
            <person name="Abouelleil A."/>
            <person name="Alvarado L."/>
            <person name="Arachchi H.M."/>
            <person name="Berlin A.M."/>
            <person name="Chapman S.B."/>
            <person name="Goldberg J."/>
            <person name="Griggs A."/>
            <person name="Gujja S."/>
            <person name="Hansen M."/>
            <person name="Howarth C."/>
            <person name="Imamovic A."/>
            <person name="Larimer J."/>
            <person name="McCowan C."/>
            <person name="Montmayeur A."/>
            <person name="Murphy C."/>
            <person name="Neiman D."/>
            <person name="Pearson M."/>
            <person name="Priest M."/>
            <person name="Roberts A."/>
            <person name="Saif S."/>
            <person name="Shea T."/>
            <person name="Sisk P."/>
            <person name="Sykes S."/>
            <person name="Wortman J."/>
            <person name="Nusbaum C."/>
            <person name="Birren B."/>
        </authorList>
    </citation>
    <scope>NUCLEOTIDE SEQUENCE [LARGE SCALE GENOMIC DNA]</scope>
    <source>
        <strain evidence="3">race PST-78</strain>
    </source>
</reference>
<keyword evidence="3" id="KW-1185">Reference proteome</keyword>
<accession>A0A0L0W5I7</accession>
<proteinExistence type="predicted"/>
<dbReference type="Proteomes" id="UP000054564">
    <property type="component" value="Unassembled WGS sequence"/>
</dbReference>
<sequence>MEESEAAQIHQQTLFQLRAPDDMKEEQEAIPERTAGSLEADLGFQTEDQDVETEEEESEVPWKPRSLRGQLFAGHNLRLEILEVDSNSQGKCLGGAIVYAKCIKPEITWAFPHSNKSTIEDSFPFNLLHGWRLGDGDINLNGFEVYDVTINQPVLVNGPVLSCQVHGLGLPQQTRAEGSTVETNCSDLPVRAVLGHGRPTSAQTEPSEQLIGETICSNRRVRPLVGQPSPGTAWTGLSFGGGAFLYSTENIESFNSVRRKSAVHSNKQGPGKDIATTFHNYKALRFILCGGVVYDLETGLTSKFLPELISIFVNNPAMERSFGYNDAINNSSKAYPFIKRVPVPELEKINPPLSLQRKFVDFNKFGNSS</sequence>
<name>A0A0L0W5I7_9BASI</name>
<feature type="region of interest" description="Disordered" evidence="1">
    <location>
        <begin position="1"/>
        <end position="62"/>
    </location>
</feature>
<comment type="caution">
    <text evidence="2">The sequence shown here is derived from an EMBL/GenBank/DDBJ whole genome shotgun (WGS) entry which is preliminary data.</text>
</comment>
<dbReference type="STRING" id="1165861.A0A0L0W5I7"/>
<evidence type="ECO:0000313" key="2">
    <source>
        <dbReference type="EMBL" id="KNF06783.1"/>
    </source>
</evidence>
<feature type="compositionally biased region" description="Acidic residues" evidence="1">
    <location>
        <begin position="47"/>
        <end position="59"/>
    </location>
</feature>
<feature type="compositionally biased region" description="Basic and acidic residues" evidence="1">
    <location>
        <begin position="19"/>
        <end position="31"/>
    </location>
</feature>
<gene>
    <name evidence="2" type="ORF">PSTG_00098</name>
</gene>
<evidence type="ECO:0000313" key="3">
    <source>
        <dbReference type="Proteomes" id="UP000054564"/>
    </source>
</evidence>
<dbReference type="AlphaFoldDB" id="A0A0L0W5I7"/>
<organism evidence="2 3">
    <name type="scientific">Puccinia striiformis f. sp. tritici PST-78</name>
    <dbReference type="NCBI Taxonomy" id="1165861"/>
    <lineage>
        <taxon>Eukaryota</taxon>
        <taxon>Fungi</taxon>
        <taxon>Dikarya</taxon>
        <taxon>Basidiomycota</taxon>
        <taxon>Pucciniomycotina</taxon>
        <taxon>Pucciniomycetes</taxon>
        <taxon>Pucciniales</taxon>
        <taxon>Pucciniaceae</taxon>
        <taxon>Puccinia</taxon>
    </lineage>
</organism>